<feature type="transmembrane region" description="Helical" evidence="1">
    <location>
        <begin position="256"/>
        <end position="279"/>
    </location>
</feature>
<dbReference type="InterPro" id="IPR006750">
    <property type="entry name" value="YdcZ"/>
</dbReference>
<dbReference type="PANTHER" id="PTHR34821">
    <property type="entry name" value="INNER MEMBRANE PROTEIN YDCZ"/>
    <property type="match status" value="1"/>
</dbReference>
<feature type="transmembrane region" description="Helical" evidence="1">
    <location>
        <begin position="99"/>
        <end position="119"/>
    </location>
</feature>
<dbReference type="RefSeq" id="WP_039694922.1">
    <property type="nucleotide sequence ID" value="NZ_CP191581.1"/>
</dbReference>
<feature type="transmembrane region" description="Helical" evidence="1">
    <location>
        <begin position="70"/>
        <end position="90"/>
    </location>
</feature>
<dbReference type="PANTHER" id="PTHR34821:SF2">
    <property type="entry name" value="INNER MEMBRANE PROTEIN YDCZ"/>
    <property type="match status" value="1"/>
</dbReference>
<keyword evidence="1" id="KW-1133">Transmembrane helix</keyword>
<organism evidence="2 3">
    <name type="scientific">Streptococcus gallolyticus</name>
    <dbReference type="NCBI Taxonomy" id="315405"/>
    <lineage>
        <taxon>Bacteria</taxon>
        <taxon>Bacillati</taxon>
        <taxon>Bacillota</taxon>
        <taxon>Bacilli</taxon>
        <taxon>Lactobacillales</taxon>
        <taxon>Streptococcaceae</taxon>
        <taxon>Streptococcus</taxon>
    </lineage>
</organism>
<reference evidence="2 3" key="2">
    <citation type="submission" date="2014-05" db="EMBL/GenBank/DDBJ databases">
        <title>Genome sequence of Streptococcus gallolyticus.</title>
        <authorList>
            <person name="Del Campo R."/>
        </authorList>
    </citation>
    <scope>NUCLEOTIDE SEQUENCE [LARGE SCALE GENOMIC DNA]</scope>
    <source>
        <strain evidence="2 3">LMG17956</strain>
    </source>
</reference>
<dbReference type="GO" id="GO:0005886">
    <property type="term" value="C:plasma membrane"/>
    <property type="evidence" value="ECO:0007669"/>
    <property type="project" value="TreeGrafter"/>
</dbReference>
<dbReference type="EMBL" id="CCBC010000198">
    <property type="protein sequence ID" value="CDO18590.1"/>
    <property type="molecule type" value="Genomic_DNA"/>
</dbReference>
<dbReference type="Proteomes" id="UP000027584">
    <property type="component" value="Unassembled WGS sequence"/>
</dbReference>
<keyword evidence="1" id="KW-0812">Transmembrane</keyword>
<gene>
    <name evidence="2" type="ORF">BN963_SGAL_01790</name>
</gene>
<accession>A0A060RL29</accession>
<evidence type="ECO:0000256" key="1">
    <source>
        <dbReference type="SAM" id="Phobius"/>
    </source>
</evidence>
<evidence type="ECO:0008006" key="4">
    <source>
        <dbReference type="Google" id="ProtNLM"/>
    </source>
</evidence>
<name>A0A060RL29_9STRE</name>
<feature type="transmembrane region" description="Helical" evidence="1">
    <location>
        <begin position="131"/>
        <end position="147"/>
    </location>
</feature>
<evidence type="ECO:0000313" key="2">
    <source>
        <dbReference type="EMBL" id="CDO18590.1"/>
    </source>
</evidence>
<feature type="transmembrane region" description="Helical" evidence="1">
    <location>
        <begin position="159"/>
        <end position="179"/>
    </location>
</feature>
<feature type="transmembrane region" description="Helical" evidence="1">
    <location>
        <begin position="33"/>
        <end position="58"/>
    </location>
</feature>
<sequence>MILLSLIPIVTGGLLATQTAVNSRLRSFVGSPFLASTVSFSVGALFLLALAFFTQGSIHFTTATFSDNPWWIWTGGLLGSIVLTVNILLFPKLGGVQTAVLPIFGQIIMGLLIDQFGLLSSPLNPLTVPRLLGFVLVLIGVLLTVIRKQSSRENKQKSVLLWQMIGVLAGMLSATQTAVNGYLGTILGSSLQAAAISFSTGTIILLVYCLGTQTTFADLGKAVSAGKSYWWIWIGGFLGGLYVFGSAWLVPQIGTGQVVVMALFGQLTFSAIIDQFGFFHALKSPVSRQKLLGLVIMFIGVILTKMA</sequence>
<dbReference type="Pfam" id="PF04657">
    <property type="entry name" value="DMT_YdcZ"/>
    <property type="match status" value="2"/>
</dbReference>
<dbReference type="AlphaFoldDB" id="A0A060RL29"/>
<keyword evidence="1" id="KW-0472">Membrane</keyword>
<comment type="caution">
    <text evidence="2">The sequence shown here is derived from an EMBL/GenBank/DDBJ whole genome shotgun (WGS) entry which is preliminary data.</text>
</comment>
<evidence type="ECO:0000313" key="3">
    <source>
        <dbReference type="Proteomes" id="UP000027584"/>
    </source>
</evidence>
<feature type="transmembrane region" description="Helical" evidence="1">
    <location>
        <begin position="191"/>
        <end position="210"/>
    </location>
</feature>
<protein>
    <recommendedName>
        <fullName evidence="4">Integral membrane protein</fullName>
    </recommendedName>
</protein>
<proteinExistence type="predicted"/>
<feature type="transmembrane region" description="Helical" evidence="1">
    <location>
        <begin position="230"/>
        <end position="250"/>
    </location>
</feature>
<reference evidence="2 3" key="1">
    <citation type="submission" date="2014-02" db="EMBL/GenBank/DDBJ databases">
        <authorList>
            <person name="Manrique M."/>
        </authorList>
    </citation>
    <scope>NUCLEOTIDE SEQUENCE [LARGE SCALE GENOMIC DNA]</scope>
    <source>
        <strain evidence="2 3">LMG17956</strain>
    </source>
</reference>